<protein>
    <recommendedName>
        <fullName evidence="4">Transcriptional regulator</fullName>
    </recommendedName>
</protein>
<gene>
    <name evidence="2" type="ORF">AOPFMNJM_1988</name>
</gene>
<dbReference type="RefSeq" id="WP_238275479.1">
    <property type="nucleotide sequence ID" value="NZ_BPQR01000031.1"/>
</dbReference>
<reference evidence="2" key="1">
    <citation type="journal article" date="2021" name="Front. Microbiol.">
        <title>Comprehensive Comparative Genomics and Phenotyping of Methylobacterium Species.</title>
        <authorList>
            <person name="Alessa O."/>
            <person name="Ogura Y."/>
            <person name="Fujitani Y."/>
            <person name="Takami H."/>
            <person name="Hayashi T."/>
            <person name="Sahin N."/>
            <person name="Tani A."/>
        </authorList>
    </citation>
    <scope>NUCLEOTIDE SEQUENCE</scope>
    <source>
        <strain evidence="2">LMG 23639</strain>
    </source>
</reference>
<sequence>MSETGNTFKKAPKRKPEKARSVAVSAEQKQAYAEMIKEREQREEAYARHLRVNESPRR</sequence>
<accession>A0ABQ4SYC3</accession>
<evidence type="ECO:0000313" key="3">
    <source>
        <dbReference type="Proteomes" id="UP001055102"/>
    </source>
</evidence>
<reference evidence="2" key="2">
    <citation type="submission" date="2021-08" db="EMBL/GenBank/DDBJ databases">
        <authorList>
            <person name="Tani A."/>
            <person name="Ola A."/>
            <person name="Ogura Y."/>
            <person name="Katsura K."/>
            <person name="Hayashi T."/>
        </authorList>
    </citation>
    <scope>NUCLEOTIDE SEQUENCE</scope>
    <source>
        <strain evidence="2">LMG 23639</strain>
    </source>
</reference>
<evidence type="ECO:0000256" key="1">
    <source>
        <dbReference type="SAM" id="MobiDB-lite"/>
    </source>
</evidence>
<organism evidence="2 3">
    <name type="scientific">Methylobacterium jeotgali</name>
    <dbReference type="NCBI Taxonomy" id="381630"/>
    <lineage>
        <taxon>Bacteria</taxon>
        <taxon>Pseudomonadati</taxon>
        <taxon>Pseudomonadota</taxon>
        <taxon>Alphaproteobacteria</taxon>
        <taxon>Hyphomicrobiales</taxon>
        <taxon>Methylobacteriaceae</taxon>
        <taxon>Methylobacterium</taxon>
    </lineage>
</organism>
<comment type="caution">
    <text evidence="2">The sequence shown here is derived from an EMBL/GenBank/DDBJ whole genome shotgun (WGS) entry which is preliminary data.</text>
</comment>
<feature type="region of interest" description="Disordered" evidence="1">
    <location>
        <begin position="1"/>
        <end position="26"/>
    </location>
</feature>
<dbReference type="EMBL" id="BPQR01000031">
    <property type="protein sequence ID" value="GJE06666.1"/>
    <property type="molecule type" value="Genomic_DNA"/>
</dbReference>
<name>A0ABQ4SYC3_9HYPH</name>
<proteinExistence type="predicted"/>
<evidence type="ECO:0000313" key="2">
    <source>
        <dbReference type="EMBL" id="GJE06666.1"/>
    </source>
</evidence>
<dbReference type="Proteomes" id="UP001055102">
    <property type="component" value="Unassembled WGS sequence"/>
</dbReference>
<evidence type="ECO:0008006" key="4">
    <source>
        <dbReference type="Google" id="ProtNLM"/>
    </source>
</evidence>
<keyword evidence="3" id="KW-1185">Reference proteome</keyword>